<keyword evidence="3" id="KW-1185">Reference proteome</keyword>
<sequence>MAKGKAILGVVAAAAAGTGYLMKNPDQRAKLIGTTKKQLAKLAGREGNDVPLQQRIGHPDPMDIDDNNMVAEGSTYAVDYYNQTYGENGDVATPLDNTIEQRHH</sequence>
<evidence type="ECO:0000313" key="2">
    <source>
        <dbReference type="EMBL" id="QDI90957.1"/>
    </source>
</evidence>
<organism evidence="2 3">
    <name type="scientific">Salicibibacter halophilus</name>
    <dbReference type="NCBI Taxonomy" id="2502791"/>
    <lineage>
        <taxon>Bacteria</taxon>
        <taxon>Bacillati</taxon>
        <taxon>Bacillota</taxon>
        <taxon>Bacilli</taxon>
        <taxon>Bacillales</taxon>
        <taxon>Bacillaceae</taxon>
        <taxon>Salicibibacter</taxon>
    </lineage>
</organism>
<gene>
    <name evidence="2" type="ORF">EPH95_07005</name>
</gene>
<name>A0A514LGI1_9BACI</name>
<accession>A0A514LGI1</accession>
<feature type="region of interest" description="Disordered" evidence="1">
    <location>
        <begin position="43"/>
        <end position="63"/>
    </location>
</feature>
<dbReference type="AlphaFoldDB" id="A0A514LGI1"/>
<protein>
    <recommendedName>
        <fullName evidence="4">YtxH domain-containing protein</fullName>
    </recommendedName>
</protein>
<evidence type="ECO:0000313" key="3">
    <source>
        <dbReference type="Proteomes" id="UP000319756"/>
    </source>
</evidence>
<dbReference type="RefSeq" id="WP_142088561.1">
    <property type="nucleotide sequence ID" value="NZ_CP035485.1"/>
</dbReference>
<dbReference type="EMBL" id="CP035485">
    <property type="protein sequence ID" value="QDI90957.1"/>
    <property type="molecule type" value="Genomic_DNA"/>
</dbReference>
<evidence type="ECO:0008006" key="4">
    <source>
        <dbReference type="Google" id="ProtNLM"/>
    </source>
</evidence>
<dbReference type="OrthoDB" id="2390014at2"/>
<reference evidence="3" key="1">
    <citation type="submission" date="2019-01" db="EMBL/GenBank/DDBJ databases">
        <title>Genomic analysis of Salicibibacter sp. NKC3-5.</title>
        <authorList>
            <person name="Oh Y.J."/>
        </authorList>
    </citation>
    <scope>NUCLEOTIDE SEQUENCE [LARGE SCALE GENOMIC DNA]</scope>
    <source>
        <strain evidence="3">NKC3-5</strain>
    </source>
</reference>
<proteinExistence type="predicted"/>
<evidence type="ECO:0000256" key="1">
    <source>
        <dbReference type="SAM" id="MobiDB-lite"/>
    </source>
</evidence>
<dbReference type="Proteomes" id="UP000319756">
    <property type="component" value="Chromosome"/>
</dbReference>
<dbReference type="KEGG" id="sale:EPH95_07005"/>